<evidence type="ECO:0000313" key="9">
    <source>
        <dbReference type="Proteomes" id="UP000739565"/>
    </source>
</evidence>
<name>A0A953NE04_9BURK</name>
<keyword evidence="9" id="KW-1185">Reference proteome</keyword>
<sequence length="539" mass="60574">MTDAAASASRYDVIVIGAGFAGMYALHRLRQLGLRVRVLEAGDGVGGTWYWNRYPGARCDVESLEYSYSFSEDLQQQWEWPERYATQPEILKYANHVADRFDLRRDIQFNTRVISAVFFRASNTWKVTTNKNEVLEAQFCIMASGNLSLPRVPDFKGLDSFKGKWYHTGQWPHEKVNFTGKRVGIIGTGASGIQSIPIIAKEAKHLHVFQRSANYSVPAINRVLTPAEVKAHKEKYSAWRKEALKTPFGIAGFPPPTKLALEDTPEARLASFEKKWGTGGNISFLYAYKDLLTSKEANETVCEFVRDKIRTIVKDPAVAADLIPNDHYIGTKRLPLDTDYYETFNRENVTLVNIKKNPIVQITPNGIQTAEQEYAFHAIVFATGFDAMTGALLDIDIRVDGEADLRSKWVDGPKTYLGIMTAGFPNMMIITGPGSPSVKTNMIAAIEQHVDWITDLLKHVKSQGLSRIEADRDAEEKWVQHVNEVGDSTLYPLANSWYVGANIPGKPRVFMPYVAGLDKYRVICDQIAAEGYRGLQFER</sequence>
<keyword evidence="7" id="KW-0503">Monooxygenase</keyword>
<dbReference type="PANTHER" id="PTHR43098:SF3">
    <property type="entry name" value="L-ORNITHINE N(5)-MONOOXYGENASE-RELATED"/>
    <property type="match status" value="1"/>
</dbReference>
<dbReference type="PANTHER" id="PTHR43098">
    <property type="entry name" value="L-ORNITHINE N(5)-MONOOXYGENASE-RELATED"/>
    <property type="match status" value="1"/>
</dbReference>
<comment type="similarity">
    <text evidence="2">Belongs to the FAD-binding monooxygenase family.</text>
</comment>
<dbReference type="EMBL" id="JAHXRI010000025">
    <property type="protein sequence ID" value="MBZ1351884.1"/>
    <property type="molecule type" value="Genomic_DNA"/>
</dbReference>
<reference evidence="8" key="1">
    <citation type="submission" date="2021-07" db="EMBL/GenBank/DDBJ databases">
        <title>New genus and species of the family Alcaligenaceae.</title>
        <authorList>
            <person name="Hahn M.W."/>
        </authorList>
    </citation>
    <scope>NUCLEOTIDE SEQUENCE</scope>
    <source>
        <strain evidence="8">LF4-65</strain>
    </source>
</reference>
<evidence type="ECO:0000256" key="5">
    <source>
        <dbReference type="ARBA" id="ARBA00022857"/>
    </source>
</evidence>
<keyword evidence="4" id="KW-0274">FAD</keyword>
<evidence type="ECO:0000256" key="3">
    <source>
        <dbReference type="ARBA" id="ARBA00022630"/>
    </source>
</evidence>
<dbReference type="GO" id="GO:0050660">
    <property type="term" value="F:flavin adenine dinucleotide binding"/>
    <property type="evidence" value="ECO:0007669"/>
    <property type="project" value="InterPro"/>
</dbReference>
<dbReference type="RefSeq" id="WP_259662295.1">
    <property type="nucleotide sequence ID" value="NZ_JAHXRI010000025.1"/>
</dbReference>
<accession>A0A953NE04</accession>
<dbReference type="SUPFAM" id="SSF51905">
    <property type="entry name" value="FAD/NAD(P)-binding domain"/>
    <property type="match status" value="1"/>
</dbReference>
<organism evidence="8 9">
    <name type="scientific">Zwartia hollandica</name>
    <dbReference type="NCBI Taxonomy" id="324606"/>
    <lineage>
        <taxon>Bacteria</taxon>
        <taxon>Pseudomonadati</taxon>
        <taxon>Pseudomonadota</taxon>
        <taxon>Betaproteobacteria</taxon>
        <taxon>Burkholderiales</taxon>
        <taxon>Alcaligenaceae</taxon>
        <taxon>Zwartia</taxon>
    </lineage>
</organism>
<dbReference type="InterPro" id="IPR036188">
    <property type="entry name" value="FAD/NAD-bd_sf"/>
</dbReference>
<dbReference type="Proteomes" id="UP000739565">
    <property type="component" value="Unassembled WGS sequence"/>
</dbReference>
<evidence type="ECO:0000256" key="2">
    <source>
        <dbReference type="ARBA" id="ARBA00010139"/>
    </source>
</evidence>
<dbReference type="PRINTS" id="PR00411">
    <property type="entry name" value="PNDRDTASEI"/>
</dbReference>
<dbReference type="GO" id="GO:0004499">
    <property type="term" value="F:N,N-dimethylaniline monooxygenase activity"/>
    <property type="evidence" value="ECO:0007669"/>
    <property type="project" value="InterPro"/>
</dbReference>
<keyword evidence="6" id="KW-0560">Oxidoreductase</keyword>
<keyword evidence="3" id="KW-0285">Flavoprotein</keyword>
<dbReference type="GO" id="GO:0050661">
    <property type="term" value="F:NADP binding"/>
    <property type="evidence" value="ECO:0007669"/>
    <property type="project" value="InterPro"/>
</dbReference>
<dbReference type="Gene3D" id="3.50.50.60">
    <property type="entry name" value="FAD/NAD(P)-binding domain"/>
    <property type="match status" value="3"/>
</dbReference>
<evidence type="ECO:0000256" key="6">
    <source>
        <dbReference type="ARBA" id="ARBA00023002"/>
    </source>
</evidence>
<keyword evidence="5" id="KW-0521">NADP</keyword>
<protein>
    <submittedName>
        <fullName evidence="8">NAD(P)/FAD-dependent oxidoreductase</fullName>
    </submittedName>
</protein>
<dbReference type="Pfam" id="PF00743">
    <property type="entry name" value="FMO-like"/>
    <property type="match status" value="1"/>
</dbReference>
<evidence type="ECO:0000256" key="4">
    <source>
        <dbReference type="ARBA" id="ARBA00022827"/>
    </source>
</evidence>
<comment type="cofactor">
    <cofactor evidence="1">
        <name>FAD</name>
        <dbReference type="ChEBI" id="CHEBI:57692"/>
    </cofactor>
</comment>
<comment type="caution">
    <text evidence="8">The sequence shown here is derived from an EMBL/GenBank/DDBJ whole genome shotgun (WGS) entry which is preliminary data.</text>
</comment>
<dbReference type="AlphaFoldDB" id="A0A953NE04"/>
<dbReference type="InterPro" id="IPR050775">
    <property type="entry name" value="FAD-binding_Monooxygenases"/>
</dbReference>
<gene>
    <name evidence="8" type="ORF">KZZ10_14665</name>
</gene>
<evidence type="ECO:0000256" key="1">
    <source>
        <dbReference type="ARBA" id="ARBA00001974"/>
    </source>
</evidence>
<evidence type="ECO:0000313" key="8">
    <source>
        <dbReference type="EMBL" id="MBZ1351884.1"/>
    </source>
</evidence>
<proteinExistence type="inferred from homology"/>
<dbReference type="InterPro" id="IPR020946">
    <property type="entry name" value="Flavin_mOase-like"/>
</dbReference>
<evidence type="ECO:0000256" key="7">
    <source>
        <dbReference type="ARBA" id="ARBA00023033"/>
    </source>
</evidence>